<comment type="caution">
    <text evidence="1">The sequence shown here is derived from an EMBL/GenBank/DDBJ whole genome shotgun (WGS) entry which is preliminary data.</text>
</comment>
<evidence type="ECO:0000313" key="2">
    <source>
        <dbReference type="Proteomes" id="UP000835052"/>
    </source>
</evidence>
<dbReference type="Proteomes" id="UP000835052">
    <property type="component" value="Unassembled WGS sequence"/>
</dbReference>
<proteinExistence type="predicted"/>
<dbReference type="EMBL" id="CAJGYM010000067">
    <property type="protein sequence ID" value="CAD6196160.1"/>
    <property type="molecule type" value="Genomic_DNA"/>
</dbReference>
<reference evidence="1" key="1">
    <citation type="submission" date="2020-10" db="EMBL/GenBank/DDBJ databases">
        <authorList>
            <person name="Kikuchi T."/>
        </authorList>
    </citation>
    <scope>NUCLEOTIDE SEQUENCE</scope>
    <source>
        <strain evidence="1">NKZ352</strain>
    </source>
</reference>
<sequence length="75" mass="8248">MANVAIDSGDLLLESMTTSIKTLEDQIKSTKTAQLALNQNAELLAEFMRELNEHEAPLTLYSHALKTTGFANPNE</sequence>
<dbReference type="OrthoDB" id="5399166at2759"/>
<accession>A0A8S1HHM7</accession>
<keyword evidence="2" id="KW-1185">Reference proteome</keyword>
<organism evidence="1 2">
    <name type="scientific">Caenorhabditis auriculariae</name>
    <dbReference type="NCBI Taxonomy" id="2777116"/>
    <lineage>
        <taxon>Eukaryota</taxon>
        <taxon>Metazoa</taxon>
        <taxon>Ecdysozoa</taxon>
        <taxon>Nematoda</taxon>
        <taxon>Chromadorea</taxon>
        <taxon>Rhabditida</taxon>
        <taxon>Rhabditina</taxon>
        <taxon>Rhabditomorpha</taxon>
        <taxon>Rhabditoidea</taxon>
        <taxon>Rhabditidae</taxon>
        <taxon>Peloderinae</taxon>
        <taxon>Caenorhabditis</taxon>
    </lineage>
</organism>
<dbReference type="AlphaFoldDB" id="A0A8S1HHM7"/>
<evidence type="ECO:0000313" key="1">
    <source>
        <dbReference type="EMBL" id="CAD6196160.1"/>
    </source>
</evidence>
<gene>
    <name evidence="1" type="ORF">CAUJ_LOCUS12075</name>
</gene>
<protein>
    <submittedName>
        <fullName evidence="1">Uncharacterized protein</fullName>
    </submittedName>
</protein>
<name>A0A8S1HHM7_9PELO</name>